<dbReference type="SUPFAM" id="SSF63867">
    <property type="entry name" value="MoeA C-terminal domain-like"/>
    <property type="match status" value="1"/>
</dbReference>
<dbReference type="SMART" id="SM00852">
    <property type="entry name" value="MoCF_biosynth"/>
    <property type="match status" value="1"/>
</dbReference>
<evidence type="ECO:0000256" key="5">
    <source>
        <dbReference type="ARBA" id="ARBA00022505"/>
    </source>
</evidence>
<evidence type="ECO:0000256" key="8">
    <source>
        <dbReference type="ARBA" id="ARBA00022842"/>
    </source>
</evidence>
<evidence type="ECO:0000256" key="4">
    <source>
        <dbReference type="ARBA" id="ARBA00010763"/>
    </source>
</evidence>
<dbReference type="AlphaFoldDB" id="N0B378"/>
<dbReference type="InterPro" id="IPR001453">
    <property type="entry name" value="MoaB/Mog_dom"/>
</dbReference>
<organism evidence="13 14">
    <name type="scientific">Hyphomicrobium denitrificans 1NES1</name>
    <dbReference type="NCBI Taxonomy" id="670307"/>
    <lineage>
        <taxon>Bacteria</taxon>
        <taxon>Pseudomonadati</taxon>
        <taxon>Pseudomonadota</taxon>
        <taxon>Alphaproteobacteria</taxon>
        <taxon>Hyphomicrobiales</taxon>
        <taxon>Hyphomicrobiaceae</taxon>
        <taxon>Hyphomicrobium</taxon>
    </lineage>
</organism>
<comment type="catalytic activity">
    <reaction evidence="10">
        <text>adenylyl-molybdopterin + molybdate = Mo-molybdopterin + AMP + H(+)</text>
        <dbReference type="Rhea" id="RHEA:35047"/>
        <dbReference type="ChEBI" id="CHEBI:15378"/>
        <dbReference type="ChEBI" id="CHEBI:36264"/>
        <dbReference type="ChEBI" id="CHEBI:62727"/>
        <dbReference type="ChEBI" id="CHEBI:71302"/>
        <dbReference type="ChEBI" id="CHEBI:456215"/>
        <dbReference type="EC" id="2.10.1.1"/>
    </reaction>
</comment>
<dbReference type="EMBL" id="CP005587">
    <property type="protein sequence ID" value="AGK57964.1"/>
    <property type="molecule type" value="Genomic_DNA"/>
</dbReference>
<dbReference type="UniPathway" id="UPA00344"/>
<dbReference type="KEGG" id="hdt:HYPDE_31448"/>
<dbReference type="InterPro" id="IPR005110">
    <property type="entry name" value="MoeA_linker/N"/>
</dbReference>
<dbReference type="Gene3D" id="2.170.190.11">
    <property type="entry name" value="Molybdopterin biosynthesis moea protein, domain 3"/>
    <property type="match status" value="1"/>
</dbReference>
<dbReference type="PANTHER" id="PTHR10192:SF5">
    <property type="entry name" value="GEPHYRIN"/>
    <property type="match status" value="1"/>
</dbReference>
<evidence type="ECO:0000256" key="10">
    <source>
        <dbReference type="ARBA" id="ARBA00047317"/>
    </source>
</evidence>
<dbReference type="SUPFAM" id="SSF53218">
    <property type="entry name" value="Molybdenum cofactor biosynthesis proteins"/>
    <property type="match status" value="1"/>
</dbReference>
<comment type="function">
    <text evidence="2 11">Catalyzes the insertion of molybdate into adenylated molybdopterin with the concomitant release of AMP.</text>
</comment>
<accession>N0B378</accession>
<dbReference type="Gene3D" id="2.40.340.10">
    <property type="entry name" value="MoeA, C-terminal, domain IV"/>
    <property type="match status" value="1"/>
</dbReference>
<evidence type="ECO:0000256" key="1">
    <source>
        <dbReference type="ARBA" id="ARBA00001946"/>
    </source>
</evidence>
<name>N0B378_9HYPH</name>
<keyword evidence="9 11" id="KW-0501">Molybdenum cofactor biosynthesis</keyword>
<dbReference type="CDD" id="cd00887">
    <property type="entry name" value="MoeA"/>
    <property type="match status" value="1"/>
</dbReference>
<evidence type="ECO:0000256" key="2">
    <source>
        <dbReference type="ARBA" id="ARBA00002901"/>
    </source>
</evidence>
<dbReference type="Gene3D" id="3.40.980.10">
    <property type="entry name" value="MoaB/Mog-like domain"/>
    <property type="match status" value="1"/>
</dbReference>
<dbReference type="eggNOG" id="COG0303">
    <property type="taxonomic scope" value="Bacteria"/>
</dbReference>
<evidence type="ECO:0000256" key="6">
    <source>
        <dbReference type="ARBA" id="ARBA00022679"/>
    </source>
</evidence>
<dbReference type="Pfam" id="PF03453">
    <property type="entry name" value="MoeA_N"/>
    <property type="match status" value="1"/>
</dbReference>
<dbReference type="NCBIfam" id="NF045515">
    <property type="entry name" value="Glp_gephyrin"/>
    <property type="match status" value="1"/>
</dbReference>
<dbReference type="InterPro" id="IPR036688">
    <property type="entry name" value="MoeA_C_domain_IV_sf"/>
</dbReference>
<dbReference type="PROSITE" id="PS01079">
    <property type="entry name" value="MOCF_BIOSYNTHESIS_2"/>
    <property type="match status" value="1"/>
</dbReference>
<dbReference type="OrthoDB" id="9804758at2"/>
<dbReference type="FunFam" id="3.40.980.10:FF:000004">
    <property type="entry name" value="Molybdopterin molybdenumtransferase"/>
    <property type="match status" value="1"/>
</dbReference>
<dbReference type="Proteomes" id="UP000005952">
    <property type="component" value="Chromosome"/>
</dbReference>
<evidence type="ECO:0000259" key="12">
    <source>
        <dbReference type="SMART" id="SM00852"/>
    </source>
</evidence>
<evidence type="ECO:0000313" key="13">
    <source>
        <dbReference type="EMBL" id="AGK57964.1"/>
    </source>
</evidence>
<evidence type="ECO:0000313" key="14">
    <source>
        <dbReference type="Proteomes" id="UP000005952"/>
    </source>
</evidence>
<dbReference type="Gene3D" id="3.90.105.10">
    <property type="entry name" value="Molybdopterin biosynthesis moea protein, domain 2"/>
    <property type="match status" value="1"/>
</dbReference>
<keyword evidence="5 11" id="KW-0500">Molybdenum</keyword>
<dbReference type="SUPFAM" id="SSF63882">
    <property type="entry name" value="MoeA N-terminal region -like"/>
    <property type="match status" value="1"/>
</dbReference>
<dbReference type="Pfam" id="PF03454">
    <property type="entry name" value="MoeA_C"/>
    <property type="match status" value="1"/>
</dbReference>
<dbReference type="RefSeq" id="WP_015597995.1">
    <property type="nucleotide sequence ID" value="NC_021172.1"/>
</dbReference>
<dbReference type="GO" id="GO:0061599">
    <property type="term" value="F:molybdopterin molybdotransferase activity"/>
    <property type="evidence" value="ECO:0007669"/>
    <property type="project" value="UniProtKB-UniRule"/>
</dbReference>
<protein>
    <recommendedName>
        <fullName evidence="11">Molybdopterin molybdenumtransferase</fullName>
        <ecNumber evidence="11">2.10.1.1</ecNumber>
    </recommendedName>
</protein>
<evidence type="ECO:0000256" key="7">
    <source>
        <dbReference type="ARBA" id="ARBA00022723"/>
    </source>
</evidence>
<dbReference type="HOGENOM" id="CLU_010186_7_0_5"/>
<feature type="domain" description="MoaB/Mog" evidence="12">
    <location>
        <begin position="177"/>
        <end position="318"/>
    </location>
</feature>
<dbReference type="InterPro" id="IPR038987">
    <property type="entry name" value="MoeA-like"/>
</dbReference>
<keyword evidence="8 11" id="KW-0460">Magnesium</keyword>
<comment type="cofactor">
    <cofactor evidence="1 11">
        <name>Mg(2+)</name>
        <dbReference type="ChEBI" id="CHEBI:18420"/>
    </cofactor>
</comment>
<dbReference type="InterPro" id="IPR008284">
    <property type="entry name" value="MoCF_biosynth_CS"/>
</dbReference>
<dbReference type="GO" id="GO:0046872">
    <property type="term" value="F:metal ion binding"/>
    <property type="evidence" value="ECO:0007669"/>
    <property type="project" value="UniProtKB-UniRule"/>
</dbReference>
<keyword evidence="7 11" id="KW-0479">Metal-binding</keyword>
<comment type="similarity">
    <text evidence="4 11">Belongs to the MoeA family.</text>
</comment>
<dbReference type="FunFam" id="2.170.190.11:FF:000001">
    <property type="entry name" value="Molybdopterin molybdenumtransferase"/>
    <property type="match status" value="1"/>
</dbReference>
<reference evidence="13 14" key="1">
    <citation type="journal article" date="2013" name="Genome Announc.">
        <title>Genome sequences for three denitrifying bacterial strains isolated from a uranium- and nitrate-contaminated subsurface environment.</title>
        <authorList>
            <person name="Venkatramanan R."/>
            <person name="Prakash O."/>
            <person name="Woyke T."/>
            <person name="Chain P."/>
            <person name="Goodwin L.A."/>
            <person name="Watson D."/>
            <person name="Brooks S."/>
            <person name="Kostka J.E."/>
            <person name="Green S.J."/>
        </authorList>
    </citation>
    <scope>NUCLEOTIDE SEQUENCE [LARGE SCALE GENOMIC DNA]</scope>
    <source>
        <strain evidence="13 14">1NES1</strain>
    </source>
</reference>
<dbReference type="InterPro" id="IPR005111">
    <property type="entry name" value="MoeA_C_domain_IV"/>
</dbReference>
<dbReference type="GO" id="GO:0006777">
    <property type="term" value="P:Mo-molybdopterin cofactor biosynthetic process"/>
    <property type="evidence" value="ECO:0007669"/>
    <property type="project" value="UniProtKB-UniRule"/>
</dbReference>
<dbReference type="InterPro" id="IPR036425">
    <property type="entry name" value="MoaB/Mog-like_dom_sf"/>
</dbReference>
<evidence type="ECO:0000256" key="11">
    <source>
        <dbReference type="RuleBase" id="RU365090"/>
    </source>
</evidence>
<dbReference type="PANTHER" id="PTHR10192">
    <property type="entry name" value="MOLYBDOPTERIN BIOSYNTHESIS PROTEIN"/>
    <property type="match status" value="1"/>
</dbReference>
<dbReference type="Pfam" id="PF00994">
    <property type="entry name" value="MoCF_biosynth"/>
    <property type="match status" value="1"/>
</dbReference>
<gene>
    <name evidence="13" type="ORF">HYPDE_31448</name>
</gene>
<comment type="pathway">
    <text evidence="3 11">Cofactor biosynthesis; molybdopterin biosynthesis.</text>
</comment>
<sequence>MALLPVAEALKHILEAANTLETEDVGLRDALGRTLARAVEARVDNPPFDASAMDGYSVRAEDVAQVPVTLKLVGEAGAGQPFSGKVAKGETVRIFTGAALPDGADAVVIQEKVTADGTTITFRERADRDDNVRPKGQDFTKGCSLLEKGRRLTARDILLAAAAGHGTLPVVRKPIVALLSTGDELVEPGTPLARGQIWASNSFGLAAVVEAAGGEARLLGIARDSLESLSQALDSADGADVLVTIGGASVGDHDLVRPALEKSGAKLDFYKIAMRPGKPLFFGARSIGGTRQHCLGLPGNPVASLICSRVFLVPLIARLLGRDVPLEAIDAVLGDQLPVNGPREHYMRARLDLSTSPPRAMPFKNQDSGLITALQRADCLVVVPVDAPAQPAGTAVKVLKLDI</sequence>
<evidence type="ECO:0000256" key="9">
    <source>
        <dbReference type="ARBA" id="ARBA00023150"/>
    </source>
</evidence>
<dbReference type="InterPro" id="IPR036135">
    <property type="entry name" value="MoeA_linker/N_sf"/>
</dbReference>
<evidence type="ECO:0000256" key="3">
    <source>
        <dbReference type="ARBA" id="ARBA00005046"/>
    </source>
</evidence>
<dbReference type="EC" id="2.10.1.1" evidence="11"/>
<dbReference type="STRING" id="670307.HYPDE_31448"/>
<keyword evidence="6 11" id="KW-0808">Transferase</keyword>
<dbReference type="GO" id="GO:0005829">
    <property type="term" value="C:cytosol"/>
    <property type="evidence" value="ECO:0007669"/>
    <property type="project" value="TreeGrafter"/>
</dbReference>
<keyword evidence="14" id="KW-1185">Reference proteome</keyword>
<proteinExistence type="inferred from homology"/>